<feature type="compositionally biased region" description="Polar residues" evidence="1">
    <location>
        <begin position="1"/>
        <end position="16"/>
    </location>
</feature>
<evidence type="ECO:0000256" key="1">
    <source>
        <dbReference type="SAM" id="MobiDB-lite"/>
    </source>
</evidence>
<name>A0A4Y2BGZ9_ARAVE</name>
<evidence type="ECO:0008006" key="4">
    <source>
        <dbReference type="Google" id="ProtNLM"/>
    </source>
</evidence>
<keyword evidence="3" id="KW-1185">Reference proteome</keyword>
<organism evidence="2 3">
    <name type="scientific">Araneus ventricosus</name>
    <name type="common">Orbweaver spider</name>
    <name type="synonym">Epeira ventricosa</name>
    <dbReference type="NCBI Taxonomy" id="182803"/>
    <lineage>
        <taxon>Eukaryota</taxon>
        <taxon>Metazoa</taxon>
        <taxon>Ecdysozoa</taxon>
        <taxon>Arthropoda</taxon>
        <taxon>Chelicerata</taxon>
        <taxon>Arachnida</taxon>
        <taxon>Araneae</taxon>
        <taxon>Araneomorphae</taxon>
        <taxon>Entelegynae</taxon>
        <taxon>Araneoidea</taxon>
        <taxon>Araneidae</taxon>
        <taxon>Araneus</taxon>
    </lineage>
</organism>
<dbReference type="OrthoDB" id="5419617at2759"/>
<dbReference type="AlphaFoldDB" id="A0A4Y2BGZ9"/>
<proteinExistence type="predicted"/>
<dbReference type="Proteomes" id="UP000499080">
    <property type="component" value="Unassembled WGS sequence"/>
</dbReference>
<comment type="caution">
    <text evidence="2">The sequence shown here is derived from an EMBL/GenBank/DDBJ whole genome shotgun (WGS) entry which is preliminary data.</text>
</comment>
<gene>
    <name evidence="2" type="ORF">AVEN_215569_1</name>
</gene>
<feature type="region of interest" description="Disordered" evidence="1">
    <location>
        <begin position="1"/>
        <end position="34"/>
    </location>
</feature>
<sequence length="153" mass="17432">MSNSVRRCSLSDMPSSRNKRRGPQLKNMKRKGSFKSQNATTITAFFWNAGGLSSDKFCELKTILKREDCDVFAVVEAGASTDSLEYYKHHGYDPVPMDLPRLISTANFRILNGHDYLQGHLHRIEVKENPDCPLCSTREIMNFRHLASKCFNS</sequence>
<evidence type="ECO:0000313" key="3">
    <source>
        <dbReference type="Proteomes" id="UP000499080"/>
    </source>
</evidence>
<accession>A0A4Y2BGZ9</accession>
<protein>
    <recommendedName>
        <fullName evidence="4">Endonuclease/exonuclease/phosphatase domain-containing protein</fullName>
    </recommendedName>
</protein>
<feature type="compositionally biased region" description="Basic residues" evidence="1">
    <location>
        <begin position="17"/>
        <end position="33"/>
    </location>
</feature>
<evidence type="ECO:0000313" key="2">
    <source>
        <dbReference type="EMBL" id="GBL90839.1"/>
    </source>
</evidence>
<reference evidence="2 3" key="1">
    <citation type="journal article" date="2019" name="Sci. Rep.">
        <title>Orb-weaving spider Araneus ventricosus genome elucidates the spidroin gene catalogue.</title>
        <authorList>
            <person name="Kono N."/>
            <person name="Nakamura H."/>
            <person name="Ohtoshi R."/>
            <person name="Moran D.A.P."/>
            <person name="Shinohara A."/>
            <person name="Yoshida Y."/>
            <person name="Fujiwara M."/>
            <person name="Mori M."/>
            <person name="Tomita M."/>
            <person name="Arakawa K."/>
        </authorList>
    </citation>
    <scope>NUCLEOTIDE SEQUENCE [LARGE SCALE GENOMIC DNA]</scope>
</reference>
<dbReference type="EMBL" id="BGPR01000074">
    <property type="protein sequence ID" value="GBL90839.1"/>
    <property type="molecule type" value="Genomic_DNA"/>
</dbReference>